<sequence>MSNVKELGEHDEEYDQASMPFSLEFSDDINSIFIEDLCELNDDEMSLAEESVDDIGIESVFVAFLMC</sequence>
<organism evidence="1 2">
    <name type="scientific">Dentiscutata erythropus</name>
    <dbReference type="NCBI Taxonomy" id="1348616"/>
    <lineage>
        <taxon>Eukaryota</taxon>
        <taxon>Fungi</taxon>
        <taxon>Fungi incertae sedis</taxon>
        <taxon>Mucoromycota</taxon>
        <taxon>Glomeromycotina</taxon>
        <taxon>Glomeromycetes</taxon>
        <taxon>Diversisporales</taxon>
        <taxon>Gigasporaceae</taxon>
        <taxon>Dentiscutata</taxon>
    </lineage>
</organism>
<gene>
    <name evidence="1" type="ORF">DERYTH_LOCUS8139</name>
</gene>
<comment type="caution">
    <text evidence="1">The sequence shown here is derived from an EMBL/GenBank/DDBJ whole genome shotgun (WGS) entry which is preliminary data.</text>
</comment>
<protein>
    <submittedName>
        <fullName evidence="1">5348_t:CDS:1</fullName>
    </submittedName>
</protein>
<reference evidence="1" key="1">
    <citation type="submission" date="2021-06" db="EMBL/GenBank/DDBJ databases">
        <authorList>
            <person name="Kallberg Y."/>
            <person name="Tangrot J."/>
            <person name="Rosling A."/>
        </authorList>
    </citation>
    <scope>NUCLEOTIDE SEQUENCE</scope>
    <source>
        <strain evidence="1">MA453B</strain>
    </source>
</reference>
<keyword evidence="2" id="KW-1185">Reference proteome</keyword>
<dbReference type="AlphaFoldDB" id="A0A9N9GIM8"/>
<dbReference type="OrthoDB" id="10467662at2759"/>
<dbReference type="Proteomes" id="UP000789405">
    <property type="component" value="Unassembled WGS sequence"/>
</dbReference>
<dbReference type="EMBL" id="CAJVPY010004133">
    <property type="protein sequence ID" value="CAG8611022.1"/>
    <property type="molecule type" value="Genomic_DNA"/>
</dbReference>
<name>A0A9N9GIM8_9GLOM</name>
<evidence type="ECO:0000313" key="1">
    <source>
        <dbReference type="EMBL" id="CAG8611022.1"/>
    </source>
</evidence>
<evidence type="ECO:0000313" key="2">
    <source>
        <dbReference type="Proteomes" id="UP000789405"/>
    </source>
</evidence>
<accession>A0A9N9GIM8</accession>
<proteinExistence type="predicted"/>